<reference evidence="1" key="2">
    <citation type="submission" date="2022-04" db="EMBL/GenBank/DDBJ databases">
        <title>Antimicrobial genetic elements in methicillin-resistant Macrococcus armenti.</title>
        <authorList>
            <person name="Keller J.E."/>
            <person name="Schwendener S."/>
            <person name="Pantucek R."/>
            <person name="Perreten V."/>
        </authorList>
    </citation>
    <scope>NUCLEOTIDE SEQUENCE</scope>
    <source>
        <strain evidence="1">CCM 2609</strain>
    </source>
</reference>
<evidence type="ECO:0000313" key="1">
    <source>
        <dbReference type="EMBL" id="UOB21501.1"/>
    </source>
</evidence>
<dbReference type="Proteomes" id="UP000830343">
    <property type="component" value="Chromosome"/>
</dbReference>
<evidence type="ECO:0008006" key="3">
    <source>
        <dbReference type="Google" id="ProtNLM"/>
    </source>
</evidence>
<reference evidence="1" key="1">
    <citation type="submission" date="2022-03" db="EMBL/GenBank/DDBJ databases">
        <authorList>
            <person name="Vrbovska V."/>
            <person name="Kovarovic V."/>
            <person name="Botka T."/>
            <person name="Pantucek R."/>
        </authorList>
    </citation>
    <scope>NUCLEOTIDE SEQUENCE</scope>
    <source>
        <strain evidence="1">CCM 2609</strain>
    </source>
</reference>
<keyword evidence="2" id="KW-1185">Reference proteome</keyword>
<organism evidence="1 2">
    <name type="scientific">Macrococcus armenti</name>
    <dbReference type="NCBI Taxonomy" id="2875764"/>
    <lineage>
        <taxon>Bacteria</taxon>
        <taxon>Bacillati</taxon>
        <taxon>Bacillota</taxon>
        <taxon>Bacilli</taxon>
        <taxon>Bacillales</taxon>
        <taxon>Staphylococcaceae</taxon>
        <taxon>Macrococcus</taxon>
    </lineage>
</organism>
<name>A0ABY3ZX57_9STAP</name>
<sequence length="59" mass="7119">MKIVMKRNFGIKYHIVGQTEEHQDNNFLCVDEEEVKEKALMHYRKKGIDIEILEVYEVH</sequence>
<gene>
    <name evidence="1" type="ORF">MRZ06_05305</name>
</gene>
<proteinExistence type="predicted"/>
<accession>A0ABY3ZX57</accession>
<protein>
    <recommendedName>
        <fullName evidence="3">DUF1381 domain-containing protein</fullName>
    </recommendedName>
</protein>
<evidence type="ECO:0000313" key="2">
    <source>
        <dbReference type="Proteomes" id="UP000830343"/>
    </source>
</evidence>
<dbReference type="RefSeq" id="WP_243367156.1">
    <property type="nucleotide sequence ID" value="NZ_CP094348.1"/>
</dbReference>
<dbReference type="EMBL" id="CP094348">
    <property type="protein sequence ID" value="UOB21501.1"/>
    <property type="molecule type" value="Genomic_DNA"/>
</dbReference>